<proteinExistence type="predicted"/>
<accession>A0A4R7V2L5</accession>
<dbReference type="RefSeq" id="WP_134176962.1">
    <property type="nucleotide sequence ID" value="NZ_SOCQ01000013.1"/>
</dbReference>
<protein>
    <submittedName>
        <fullName evidence="2">Uncharacterized protein</fullName>
    </submittedName>
</protein>
<gene>
    <name evidence="2" type="ORF">EDF87_11330</name>
</gene>
<comment type="caution">
    <text evidence="2">The sequence shown here is derived from an EMBL/GenBank/DDBJ whole genome shotgun (WGS) entry which is preliminary data.</text>
</comment>
<keyword evidence="1" id="KW-1133">Transmembrane helix</keyword>
<organism evidence="2 3">
    <name type="scientific">Pseudomonas helmanticensis</name>
    <dbReference type="NCBI Taxonomy" id="1471381"/>
    <lineage>
        <taxon>Bacteria</taxon>
        <taxon>Pseudomonadati</taxon>
        <taxon>Pseudomonadota</taxon>
        <taxon>Gammaproteobacteria</taxon>
        <taxon>Pseudomonadales</taxon>
        <taxon>Pseudomonadaceae</taxon>
        <taxon>Pseudomonas</taxon>
    </lineage>
</organism>
<reference evidence="2 3" key="1">
    <citation type="submission" date="2019-03" db="EMBL/GenBank/DDBJ databases">
        <title>Genomic analyses of the natural microbiome of Caenorhabditis elegans.</title>
        <authorList>
            <person name="Samuel B."/>
        </authorList>
    </citation>
    <scope>NUCLEOTIDE SEQUENCE [LARGE SCALE GENOMIC DNA]</scope>
    <source>
        <strain evidence="2 3">BIGb0525</strain>
    </source>
</reference>
<feature type="transmembrane region" description="Helical" evidence="1">
    <location>
        <begin position="12"/>
        <end position="34"/>
    </location>
</feature>
<evidence type="ECO:0000313" key="3">
    <source>
        <dbReference type="Proteomes" id="UP000295804"/>
    </source>
</evidence>
<dbReference type="EMBL" id="SOCQ01000013">
    <property type="protein sequence ID" value="TDV42904.1"/>
    <property type="molecule type" value="Genomic_DNA"/>
</dbReference>
<keyword evidence="1" id="KW-0472">Membrane</keyword>
<sequence length="191" mass="21582">MENQNRPWPMIVVLTLLMAVATGIGNWISSYLMLSSKSQEVINNADISLRAKGAEVHCEALKNAASLASEIDFSADRGYANAIVFSELIQGKPIEEFRKISDEQVRAEQLQYEKRASAIFPLLAEDEEKILEQVTLNHYVVTQLRTSRVPLYQRVLPSEGGFNANTNLREIRENARTLANTYRTKCTRYAD</sequence>
<dbReference type="AlphaFoldDB" id="A0A4R7V2L5"/>
<evidence type="ECO:0000256" key="1">
    <source>
        <dbReference type="SAM" id="Phobius"/>
    </source>
</evidence>
<keyword evidence="1" id="KW-0812">Transmembrane</keyword>
<name>A0A4R7V2L5_9PSED</name>
<dbReference type="Proteomes" id="UP000295804">
    <property type="component" value="Unassembled WGS sequence"/>
</dbReference>
<evidence type="ECO:0000313" key="2">
    <source>
        <dbReference type="EMBL" id="TDV42904.1"/>
    </source>
</evidence>